<keyword evidence="1" id="KW-1133">Transmembrane helix</keyword>
<proteinExistence type="predicted"/>
<evidence type="ECO:0000256" key="1">
    <source>
        <dbReference type="SAM" id="Phobius"/>
    </source>
</evidence>
<feature type="transmembrane region" description="Helical" evidence="1">
    <location>
        <begin position="39"/>
        <end position="61"/>
    </location>
</feature>
<dbReference type="InterPro" id="IPR013320">
    <property type="entry name" value="ConA-like_dom_sf"/>
</dbReference>
<reference evidence="2" key="1">
    <citation type="journal article" date="2020" name="Nature">
        <title>Giant virus diversity and host interactions through global metagenomics.</title>
        <authorList>
            <person name="Schulz F."/>
            <person name="Roux S."/>
            <person name="Paez-Espino D."/>
            <person name="Jungbluth S."/>
            <person name="Walsh D.A."/>
            <person name="Denef V.J."/>
            <person name="McMahon K.D."/>
            <person name="Konstantinidis K.T."/>
            <person name="Eloe-Fadrosh E.A."/>
            <person name="Kyrpides N.C."/>
            <person name="Woyke T."/>
        </authorList>
    </citation>
    <scope>NUCLEOTIDE SEQUENCE</scope>
    <source>
        <strain evidence="2">GVMAG-M-3300009684-20</strain>
    </source>
</reference>
<organism evidence="2">
    <name type="scientific">viral metagenome</name>
    <dbReference type="NCBI Taxonomy" id="1070528"/>
    <lineage>
        <taxon>unclassified sequences</taxon>
        <taxon>metagenomes</taxon>
        <taxon>organismal metagenomes</taxon>
    </lineage>
</organism>
<keyword evidence="1" id="KW-0472">Membrane</keyword>
<feature type="transmembrane region" description="Helical" evidence="1">
    <location>
        <begin position="73"/>
        <end position="93"/>
    </location>
</feature>
<sequence length="334" mass="35014">MSTSDPNAAAVAAAAAKDPNAKPPTQTAGPANGISMTFMVGPMIATIVFIVVEIGLAYYYFGRSTDPFQSRAMWFTIFTVLAALVIYGTYFLYEGTYKAPTWSGTVTPAAGVTTNRSMVIPGSSIPVSVGTNGGNYGVQWWMFIQDWNYMFGQEKTVLTRGAAGALNPYVFLDPVENTLDVKINLMAGAAGSGGSSSPAPVGYTGGSTDDSYTCKVKNVPLQSWFCVSLSVSNRNVDIYLNGMLVRSCLLPAVPKAPGGDCGVMTNGGFSGNLAALNFYAGALNPAMAMAFYQAGPPSAAVSQTASTANTPTQPYIVKLAVVDPAGQELNKYTY</sequence>
<accession>A0A6C0B6W8</accession>
<name>A0A6C0B6W8_9ZZZZ</name>
<protein>
    <submittedName>
        <fullName evidence="2">Uncharacterized protein</fullName>
    </submittedName>
</protein>
<evidence type="ECO:0000313" key="2">
    <source>
        <dbReference type="EMBL" id="QHS87223.1"/>
    </source>
</evidence>
<keyword evidence="1" id="KW-0812">Transmembrane</keyword>
<dbReference type="AlphaFoldDB" id="A0A6C0B6W8"/>
<dbReference type="EMBL" id="MN739079">
    <property type="protein sequence ID" value="QHS87223.1"/>
    <property type="molecule type" value="Genomic_DNA"/>
</dbReference>
<dbReference type="SUPFAM" id="SSF49899">
    <property type="entry name" value="Concanavalin A-like lectins/glucanases"/>
    <property type="match status" value="1"/>
</dbReference>